<dbReference type="Pfam" id="PF10551">
    <property type="entry name" value="MULE"/>
    <property type="match status" value="1"/>
</dbReference>
<feature type="region of interest" description="Disordered" evidence="1">
    <location>
        <begin position="161"/>
        <end position="182"/>
    </location>
</feature>
<dbReference type="PANTHER" id="PTHR31973:SF187">
    <property type="entry name" value="MUTATOR TRANSPOSASE MUDRA PROTEIN"/>
    <property type="match status" value="1"/>
</dbReference>
<keyword evidence="4" id="KW-1185">Reference proteome</keyword>
<sequence length="354" mass="37941">MISKGSFLLVTKILLHPTQTFHEGSVIEGKRGKVSSKVIEQVVKVDLVREKLSGGVLNRLLKGSKPMKESGVVSCNSSSKGESRERVSERLGVSEERNSSKFRLKKSSSGLEKKGRGGVGRCGIEEEGSGGGKGKELDGSVCAGGMNGVEKGGVGGIDEGGAENAAEGISGAGEGGGREAGAEAGTDWVWEGSVVVTRSRRTVSEKHNPGTCFKVETIRPNPDLAPVFKRLYVRFEAYKTGFLAGYRPFIGLDGCHLKGLYGGQLLSVVARDENDNMFPVAVTVVEVETRDSWSWFLTELIDDLGGSESLKNSSTLCTEIYSQNKAINDKTDQQKAPCILNNCCKKKQAWLSKD</sequence>
<evidence type="ECO:0000259" key="2">
    <source>
        <dbReference type="Pfam" id="PF10551"/>
    </source>
</evidence>
<accession>A0AA88S724</accession>
<proteinExistence type="predicted"/>
<dbReference type="Proteomes" id="UP001188597">
    <property type="component" value="Unassembled WGS sequence"/>
</dbReference>
<evidence type="ECO:0000256" key="1">
    <source>
        <dbReference type="SAM" id="MobiDB-lite"/>
    </source>
</evidence>
<feature type="compositionally biased region" description="Basic and acidic residues" evidence="1">
    <location>
        <begin position="81"/>
        <end position="99"/>
    </location>
</feature>
<gene>
    <name evidence="3" type="ORF">RJ639_026300</name>
</gene>
<comment type="caution">
    <text evidence="3">The sequence shown here is derived from an EMBL/GenBank/DDBJ whole genome shotgun (WGS) entry which is preliminary data.</text>
</comment>
<feature type="domain" description="MULE transposase" evidence="2">
    <location>
        <begin position="250"/>
        <end position="318"/>
    </location>
</feature>
<dbReference type="EMBL" id="JAVXUP010004608">
    <property type="protein sequence ID" value="KAK2996897.1"/>
    <property type="molecule type" value="Genomic_DNA"/>
</dbReference>
<organism evidence="3 4">
    <name type="scientific">Escallonia herrerae</name>
    <dbReference type="NCBI Taxonomy" id="1293975"/>
    <lineage>
        <taxon>Eukaryota</taxon>
        <taxon>Viridiplantae</taxon>
        <taxon>Streptophyta</taxon>
        <taxon>Embryophyta</taxon>
        <taxon>Tracheophyta</taxon>
        <taxon>Spermatophyta</taxon>
        <taxon>Magnoliopsida</taxon>
        <taxon>eudicotyledons</taxon>
        <taxon>Gunneridae</taxon>
        <taxon>Pentapetalae</taxon>
        <taxon>asterids</taxon>
        <taxon>campanulids</taxon>
        <taxon>Escalloniales</taxon>
        <taxon>Escalloniaceae</taxon>
        <taxon>Escallonia</taxon>
    </lineage>
</organism>
<protein>
    <recommendedName>
        <fullName evidence="2">MULE transposase domain-containing protein</fullName>
    </recommendedName>
</protein>
<evidence type="ECO:0000313" key="4">
    <source>
        <dbReference type="Proteomes" id="UP001188597"/>
    </source>
</evidence>
<evidence type="ECO:0000313" key="3">
    <source>
        <dbReference type="EMBL" id="KAK2996897.1"/>
    </source>
</evidence>
<feature type="region of interest" description="Disordered" evidence="1">
    <location>
        <begin position="67"/>
        <end position="134"/>
    </location>
</feature>
<name>A0AA88S724_9ASTE</name>
<dbReference type="InterPro" id="IPR018289">
    <property type="entry name" value="MULE_transposase_dom"/>
</dbReference>
<dbReference type="PANTHER" id="PTHR31973">
    <property type="entry name" value="POLYPROTEIN, PUTATIVE-RELATED"/>
    <property type="match status" value="1"/>
</dbReference>
<dbReference type="AlphaFoldDB" id="A0AA88S724"/>
<reference evidence="3" key="1">
    <citation type="submission" date="2022-12" db="EMBL/GenBank/DDBJ databases">
        <title>Draft genome assemblies for two species of Escallonia (Escalloniales).</title>
        <authorList>
            <person name="Chanderbali A."/>
            <person name="Dervinis C."/>
            <person name="Anghel I."/>
            <person name="Soltis D."/>
            <person name="Soltis P."/>
            <person name="Zapata F."/>
        </authorList>
    </citation>
    <scope>NUCLEOTIDE SEQUENCE</scope>
    <source>
        <strain evidence="3">UCBG64.0493</strain>
        <tissue evidence="3">Leaf</tissue>
    </source>
</reference>